<dbReference type="Proteomes" id="UP000054624">
    <property type="component" value="Unassembled WGS sequence"/>
</dbReference>
<organism evidence="6 7">
    <name type="scientific">Caballeronia temeraria</name>
    <dbReference type="NCBI Taxonomy" id="1777137"/>
    <lineage>
        <taxon>Bacteria</taxon>
        <taxon>Pseudomonadati</taxon>
        <taxon>Pseudomonadota</taxon>
        <taxon>Betaproteobacteria</taxon>
        <taxon>Burkholderiales</taxon>
        <taxon>Burkholderiaceae</taxon>
        <taxon>Caballeronia</taxon>
    </lineage>
</organism>
<dbReference type="STRING" id="1777137.AWB76_01670"/>
<keyword evidence="3" id="KW-0378">Hydrolase</keyword>
<dbReference type="OrthoDB" id="9766107at2"/>
<sequence>MDRRDFIKRTSAVGAAIATTNVAAQSGNASNDKPNILFILLDEMRFPCVFPQGITDVSGFLKAYMPKTFDLWRKGVKFSGHYTAASACSPARATLVTGLYTQQNWLLTTILDSPDTQLSIQPVLNRHFPTYGKILKSLGYSTPYIGKWHLSIVHQGPRPLSLYGFDGMTYPDPTGSNLQGTVGDPGDGYLNDANIADQATQWLQRRRPSDSPWCLTVGFVNPHDKEFFPAGTEFKRFTALFNSSRYNPNGYTQWIDYTAGPPTYDWESNPLRDPPPLAYPSTAPNWESGSQLASNKPPMQTFNRTIQEAVWGGVQDDRDAGFEISAYPTNPNLPPPSVTRGIAKAPFHYWKRGLDSYTQIMSIVDAKIGAVVDSLPPAVAKKTIIVLTSDHGDYAGAHGLISGKTGTCYEEAFNVPLIVVDPTGQYTGDIATVRDGLTSSVDILPMLATIANGGRRNWMTGDYAQLYGNRHDLVPMLKRSTAPGRPYVVFSTDETVPDVLNFNQSATHVIGVRTDAGKLGTYSNWAPSTTTITGSSDLEYYDYSTEAGRLEVDNRYRSPAAQALYRQLISDILPNELQAPLPGNLVAPQNAAQARYLEYVQLINSGGNVELPFKIGDI</sequence>
<dbReference type="InterPro" id="IPR017850">
    <property type="entry name" value="Alkaline_phosphatase_core_sf"/>
</dbReference>
<evidence type="ECO:0000256" key="1">
    <source>
        <dbReference type="ARBA" id="ARBA00008779"/>
    </source>
</evidence>
<feature type="domain" description="Sulfatase N-terminal" evidence="5">
    <location>
        <begin position="34"/>
        <end position="451"/>
    </location>
</feature>
<dbReference type="NCBIfam" id="TIGR01409">
    <property type="entry name" value="TAT_signal_seq"/>
    <property type="match status" value="1"/>
</dbReference>
<evidence type="ECO:0000256" key="4">
    <source>
        <dbReference type="ARBA" id="ARBA00022837"/>
    </source>
</evidence>
<dbReference type="EMBL" id="FCOI02000004">
    <property type="protein sequence ID" value="SAK52169.1"/>
    <property type="molecule type" value="Genomic_DNA"/>
</dbReference>
<dbReference type="SUPFAM" id="SSF53649">
    <property type="entry name" value="Alkaline phosphatase-like"/>
    <property type="match status" value="1"/>
</dbReference>
<dbReference type="Pfam" id="PF00884">
    <property type="entry name" value="Sulfatase"/>
    <property type="match status" value="1"/>
</dbReference>
<dbReference type="InterPro" id="IPR000917">
    <property type="entry name" value="Sulfatase_N"/>
</dbReference>
<dbReference type="PANTHER" id="PTHR42693">
    <property type="entry name" value="ARYLSULFATASE FAMILY MEMBER"/>
    <property type="match status" value="1"/>
</dbReference>
<name>A0A158A389_9BURK</name>
<reference evidence="7" key="1">
    <citation type="submission" date="2016-01" db="EMBL/GenBank/DDBJ databases">
        <authorList>
            <person name="Peeters Charlotte."/>
        </authorList>
    </citation>
    <scope>NUCLEOTIDE SEQUENCE [LARGE SCALE GENOMIC DNA]</scope>
</reference>
<keyword evidence="4" id="KW-0106">Calcium</keyword>
<keyword evidence="7" id="KW-1185">Reference proteome</keyword>
<evidence type="ECO:0000259" key="5">
    <source>
        <dbReference type="Pfam" id="PF00884"/>
    </source>
</evidence>
<dbReference type="InterPro" id="IPR050738">
    <property type="entry name" value="Sulfatase"/>
</dbReference>
<dbReference type="AlphaFoldDB" id="A0A158A389"/>
<evidence type="ECO:0000256" key="2">
    <source>
        <dbReference type="ARBA" id="ARBA00022723"/>
    </source>
</evidence>
<dbReference type="RefSeq" id="WP_061159620.1">
    <property type="nucleotide sequence ID" value="NZ_FCOI02000004.1"/>
</dbReference>
<evidence type="ECO:0000256" key="3">
    <source>
        <dbReference type="ARBA" id="ARBA00022801"/>
    </source>
</evidence>
<evidence type="ECO:0000313" key="7">
    <source>
        <dbReference type="Proteomes" id="UP000054624"/>
    </source>
</evidence>
<dbReference type="GO" id="GO:0046872">
    <property type="term" value="F:metal ion binding"/>
    <property type="evidence" value="ECO:0007669"/>
    <property type="project" value="UniProtKB-KW"/>
</dbReference>
<dbReference type="InterPro" id="IPR019546">
    <property type="entry name" value="TAT_signal_bac_arc"/>
</dbReference>
<dbReference type="InterPro" id="IPR024607">
    <property type="entry name" value="Sulfatase_CS"/>
</dbReference>
<dbReference type="PANTHER" id="PTHR42693:SF53">
    <property type="entry name" value="ENDO-4-O-SULFATASE"/>
    <property type="match status" value="1"/>
</dbReference>
<evidence type="ECO:0000313" key="6">
    <source>
        <dbReference type="EMBL" id="SAK52169.1"/>
    </source>
</evidence>
<dbReference type="PROSITE" id="PS00149">
    <property type="entry name" value="SULFATASE_2"/>
    <property type="match status" value="1"/>
</dbReference>
<proteinExistence type="inferred from homology"/>
<protein>
    <submittedName>
        <fullName evidence="6">Arylsulfatase A like protein</fullName>
    </submittedName>
</protein>
<keyword evidence="2" id="KW-0479">Metal-binding</keyword>
<dbReference type="GO" id="GO:0004065">
    <property type="term" value="F:arylsulfatase activity"/>
    <property type="evidence" value="ECO:0007669"/>
    <property type="project" value="TreeGrafter"/>
</dbReference>
<comment type="similarity">
    <text evidence="1">Belongs to the sulfatase family.</text>
</comment>
<accession>A0A158A389</accession>
<gene>
    <name evidence="6" type="ORF">AWB76_01670</name>
</gene>
<dbReference type="Gene3D" id="3.40.720.10">
    <property type="entry name" value="Alkaline Phosphatase, subunit A"/>
    <property type="match status" value="1"/>
</dbReference>